<dbReference type="GO" id="GO:0003700">
    <property type="term" value="F:DNA-binding transcription factor activity"/>
    <property type="evidence" value="ECO:0007669"/>
    <property type="project" value="TreeGrafter"/>
</dbReference>
<protein>
    <recommendedName>
        <fullName evidence="8">IclR family transcriptional regulator</fullName>
    </recommendedName>
</protein>
<evidence type="ECO:0000259" key="5">
    <source>
        <dbReference type="PROSITE" id="PS51078"/>
    </source>
</evidence>
<dbReference type="Proteomes" id="UP000245865">
    <property type="component" value="Unassembled WGS sequence"/>
</dbReference>
<dbReference type="EMBL" id="QGDB01000002">
    <property type="protein sequence ID" value="PWL18402.1"/>
    <property type="molecule type" value="Genomic_DNA"/>
</dbReference>
<dbReference type="InterPro" id="IPR036388">
    <property type="entry name" value="WH-like_DNA-bd_sf"/>
</dbReference>
<dbReference type="GO" id="GO:0003677">
    <property type="term" value="F:DNA binding"/>
    <property type="evidence" value="ECO:0007669"/>
    <property type="project" value="UniProtKB-KW"/>
</dbReference>
<name>A0A316J8Z5_9HYPH</name>
<dbReference type="InterPro" id="IPR036390">
    <property type="entry name" value="WH_DNA-bd_sf"/>
</dbReference>
<keyword evidence="2" id="KW-0238">DNA-binding</keyword>
<evidence type="ECO:0000256" key="3">
    <source>
        <dbReference type="ARBA" id="ARBA00023163"/>
    </source>
</evidence>
<evidence type="ECO:0008006" key="8">
    <source>
        <dbReference type="Google" id="ProtNLM"/>
    </source>
</evidence>
<dbReference type="Gene3D" id="1.10.10.10">
    <property type="entry name" value="Winged helix-like DNA-binding domain superfamily/Winged helix DNA-binding domain"/>
    <property type="match status" value="1"/>
</dbReference>
<keyword evidence="1" id="KW-0805">Transcription regulation</keyword>
<dbReference type="GO" id="GO:0045892">
    <property type="term" value="P:negative regulation of DNA-templated transcription"/>
    <property type="evidence" value="ECO:0007669"/>
    <property type="project" value="TreeGrafter"/>
</dbReference>
<evidence type="ECO:0000313" key="7">
    <source>
        <dbReference type="Proteomes" id="UP000245865"/>
    </source>
</evidence>
<feature type="domain" description="HTH iclR-type" evidence="4">
    <location>
        <begin position="35"/>
        <end position="97"/>
    </location>
</feature>
<feature type="domain" description="IclR-ED" evidence="5">
    <location>
        <begin position="98"/>
        <end position="282"/>
    </location>
</feature>
<dbReference type="PANTHER" id="PTHR30136">
    <property type="entry name" value="HELIX-TURN-HELIX TRANSCRIPTIONAL REGULATOR, ICLR FAMILY"/>
    <property type="match status" value="1"/>
</dbReference>
<sequence length="286" mass="31341">MMQIVKERPWEEAQFRQNQYRMVAGAKAGHDGKSIQSVDRALSIMEALSLSDTPLMLNEIAKLTGINLSTCHHLIKTMVKRGYIVYAGRSNGYLLSTKLEAIAQRSVREFNLVEFVRPKLQELNLDLREAVQMAVLRGSALVTHIRMASHIAPALDHRDHASLHASHALATGKAILAWLPEAELARVLTDNGMTSFTDATINSLGAIIEELRLVRRSGFAMDDGEYRTDSVGYGAAVRDMSGAVVCSVGAIIPKKRASDAYRQHVANAVVNCARELSGRMPAGCFV</sequence>
<organism evidence="6 7">
    <name type="scientific">Falsochrobactrum shanghaiense</name>
    <dbReference type="NCBI Taxonomy" id="2201899"/>
    <lineage>
        <taxon>Bacteria</taxon>
        <taxon>Pseudomonadati</taxon>
        <taxon>Pseudomonadota</taxon>
        <taxon>Alphaproteobacteria</taxon>
        <taxon>Hyphomicrobiales</taxon>
        <taxon>Brucellaceae</taxon>
        <taxon>Falsochrobactrum</taxon>
    </lineage>
</organism>
<dbReference type="SUPFAM" id="SSF46785">
    <property type="entry name" value="Winged helix' DNA-binding domain"/>
    <property type="match status" value="1"/>
</dbReference>
<dbReference type="PROSITE" id="PS51077">
    <property type="entry name" value="HTH_ICLR"/>
    <property type="match status" value="1"/>
</dbReference>
<gene>
    <name evidence="6" type="ORF">DKP76_04695</name>
</gene>
<dbReference type="InterPro" id="IPR005471">
    <property type="entry name" value="Tscrpt_reg_IclR_N"/>
</dbReference>
<evidence type="ECO:0000259" key="4">
    <source>
        <dbReference type="PROSITE" id="PS51077"/>
    </source>
</evidence>
<dbReference type="AlphaFoldDB" id="A0A316J8Z5"/>
<dbReference type="PANTHER" id="PTHR30136:SF24">
    <property type="entry name" value="HTH-TYPE TRANSCRIPTIONAL REPRESSOR ALLR"/>
    <property type="match status" value="1"/>
</dbReference>
<dbReference type="Gene3D" id="3.30.450.40">
    <property type="match status" value="1"/>
</dbReference>
<dbReference type="InterPro" id="IPR050707">
    <property type="entry name" value="HTH_MetabolicPath_Reg"/>
</dbReference>
<keyword evidence="3" id="KW-0804">Transcription</keyword>
<evidence type="ECO:0000256" key="1">
    <source>
        <dbReference type="ARBA" id="ARBA00023015"/>
    </source>
</evidence>
<evidence type="ECO:0000313" key="6">
    <source>
        <dbReference type="EMBL" id="PWL18402.1"/>
    </source>
</evidence>
<proteinExistence type="predicted"/>
<dbReference type="SUPFAM" id="SSF55781">
    <property type="entry name" value="GAF domain-like"/>
    <property type="match status" value="1"/>
</dbReference>
<accession>A0A316J8Z5</accession>
<dbReference type="InterPro" id="IPR014757">
    <property type="entry name" value="Tscrpt_reg_IclR_C"/>
</dbReference>
<reference evidence="6 7" key="1">
    <citation type="submission" date="2018-05" db="EMBL/GenBank/DDBJ databases">
        <title>Comparative genomic sequence analysis between strain HN4 and CCM 8460T (Falsochrobactrum ovis) will provide more evidence to prove that HN4 is a new species of Falsochrobactrum.</title>
        <authorList>
            <person name="Lyu W."/>
            <person name="Sun L."/>
            <person name="Yao L."/>
        </authorList>
    </citation>
    <scope>NUCLEOTIDE SEQUENCE [LARGE SCALE GENOMIC DNA]</scope>
    <source>
        <strain evidence="6 7">HN4</strain>
    </source>
</reference>
<dbReference type="SMART" id="SM00346">
    <property type="entry name" value="HTH_ICLR"/>
    <property type="match status" value="1"/>
</dbReference>
<dbReference type="OrthoDB" id="6057486at2"/>
<comment type="caution">
    <text evidence="6">The sequence shown here is derived from an EMBL/GenBank/DDBJ whole genome shotgun (WGS) entry which is preliminary data.</text>
</comment>
<dbReference type="RefSeq" id="WP_109705303.1">
    <property type="nucleotide sequence ID" value="NZ_QGDB01000002.1"/>
</dbReference>
<dbReference type="Pfam" id="PF01614">
    <property type="entry name" value="IclR_C"/>
    <property type="match status" value="1"/>
</dbReference>
<keyword evidence="7" id="KW-1185">Reference proteome</keyword>
<dbReference type="PROSITE" id="PS51078">
    <property type="entry name" value="ICLR_ED"/>
    <property type="match status" value="1"/>
</dbReference>
<dbReference type="InterPro" id="IPR029016">
    <property type="entry name" value="GAF-like_dom_sf"/>
</dbReference>
<evidence type="ECO:0000256" key="2">
    <source>
        <dbReference type="ARBA" id="ARBA00023125"/>
    </source>
</evidence>
<dbReference type="Pfam" id="PF09339">
    <property type="entry name" value="HTH_IclR"/>
    <property type="match status" value="1"/>
</dbReference>